<sequence>MSDEYNAPLKRIFKFFENRYIYKGRVVNQSFDDLVYVRSMFSHIEFDCLLGINEQIIPHFILEFYSQYRINYDLQGQIFVEFLIQNQLFYLSLEEFGQILSIPYKGDYSFSDRELVDIVKSQVGYPGSGVRRRRALRNDLVTNERNELVPIRTVIYWCVCIDYYHSTLKYLLAKQDAKPRLIRWILLLQEFDIEIKNKKGAENVMADYLSRLENPNLEDLRDEDIDDNFPDETLMNISSHDEEEIIRGSFIINGHRVKLYHDEEQLNELLSEEIYLICKKGKMRVIPFMAPFLKDYRKAMPWVTDKPFIYNVVENTCNEAKLYDLDKTGKGIVKGNILYVKEDSSEEFPLNEK</sequence>
<dbReference type="PANTHER" id="PTHR34072:SF57">
    <property type="entry name" value="RNA-DIRECTED DNA POLYMERASE"/>
    <property type="match status" value="1"/>
</dbReference>
<evidence type="ECO:0000313" key="1">
    <source>
        <dbReference type="EMBL" id="GEY66825.1"/>
    </source>
</evidence>
<dbReference type="AlphaFoldDB" id="A0A699HTJ4"/>
<comment type="caution">
    <text evidence="1">The sequence shown here is derived from an EMBL/GenBank/DDBJ whole genome shotgun (WGS) entry which is preliminary data.</text>
</comment>
<dbReference type="EMBL" id="BKCJ010198543">
    <property type="protein sequence ID" value="GEY66825.1"/>
    <property type="molecule type" value="Genomic_DNA"/>
</dbReference>
<reference evidence="1" key="1">
    <citation type="journal article" date="2019" name="Sci. Rep.">
        <title>Draft genome of Tanacetum cinerariifolium, the natural source of mosquito coil.</title>
        <authorList>
            <person name="Yamashiro T."/>
            <person name="Shiraishi A."/>
            <person name="Satake H."/>
            <person name="Nakayama K."/>
        </authorList>
    </citation>
    <scope>NUCLEOTIDE SEQUENCE</scope>
</reference>
<dbReference type="PANTHER" id="PTHR34072">
    <property type="entry name" value="ENZYMATIC POLYPROTEIN-RELATED"/>
    <property type="match status" value="1"/>
</dbReference>
<organism evidence="1">
    <name type="scientific">Tanacetum cinerariifolium</name>
    <name type="common">Dalmatian daisy</name>
    <name type="synonym">Chrysanthemum cinerariifolium</name>
    <dbReference type="NCBI Taxonomy" id="118510"/>
    <lineage>
        <taxon>Eukaryota</taxon>
        <taxon>Viridiplantae</taxon>
        <taxon>Streptophyta</taxon>
        <taxon>Embryophyta</taxon>
        <taxon>Tracheophyta</taxon>
        <taxon>Spermatophyta</taxon>
        <taxon>Magnoliopsida</taxon>
        <taxon>eudicotyledons</taxon>
        <taxon>Gunneridae</taxon>
        <taxon>Pentapetalae</taxon>
        <taxon>asterids</taxon>
        <taxon>campanulids</taxon>
        <taxon>Asterales</taxon>
        <taxon>Asteraceae</taxon>
        <taxon>Asteroideae</taxon>
        <taxon>Anthemideae</taxon>
        <taxon>Anthemidinae</taxon>
        <taxon>Tanacetum</taxon>
    </lineage>
</organism>
<gene>
    <name evidence="1" type="ORF">Tci_438799</name>
</gene>
<accession>A0A699HTJ4</accession>
<keyword evidence="1" id="KW-0808">Transferase</keyword>
<proteinExistence type="predicted"/>
<dbReference type="GO" id="GO:0003964">
    <property type="term" value="F:RNA-directed DNA polymerase activity"/>
    <property type="evidence" value="ECO:0007669"/>
    <property type="project" value="UniProtKB-KW"/>
</dbReference>
<keyword evidence="1" id="KW-0548">Nucleotidyltransferase</keyword>
<name>A0A699HTJ4_TANCI</name>
<protein>
    <submittedName>
        <fullName evidence="1">Reverse transcriptase domain-containing protein</fullName>
    </submittedName>
</protein>
<keyword evidence="1" id="KW-0695">RNA-directed DNA polymerase</keyword>